<gene>
    <name evidence="8" type="primary">TPCN2</name>
    <name evidence="8" type="ORF">EYF80_041747</name>
</gene>
<feature type="compositionally biased region" description="Acidic residues" evidence="5">
    <location>
        <begin position="634"/>
        <end position="643"/>
    </location>
</feature>
<feature type="region of interest" description="Disordered" evidence="5">
    <location>
        <begin position="1"/>
        <end position="25"/>
    </location>
</feature>
<sequence>MSEPDKSEEDIPDDPAGKGIPNGGNAAKSQEDFDLASIYVSDAQYNRNIYFDTSPEAVKLYMRYNHWIPKVFLFFFILVDLSLAIFEKPAVFPVPTLYTALVELLCLLVFSLRLVHYAKVIPRDKFWKDPKNICIIVILVLTVVDLIVYESLEAANCYAVRWSRVLRPLLLVNVTEGRQLRRAFRSIRNALPQIFYVFLLFMFSLLIFSLMALKLLGKRGLKTIDGAPYFTNYLEIVFDLYVLVTTANSPDVMMPAYNASFVFAIFFILYILINTYIFMSVFLAVVYNNYKKYLKEEVRQLVRAKRHKMVRAFAVLQEQRAEGGEPVVTQTNWNQIVKLVAFVQLADLLNIEVITLKSRPHPLQSAFDTIIVISALIATIINSVITSSQSYTSRQILDIVFILRVLRLIRVVDSIKRFRAIINTLIRIGPAILTFGQLIIVVYYIFAMVGMELFKGKIQFFEDGSVDPARAYCGNPLLKGTAFAQLNYCKNNFNNVVSSFVLLLELTVVNHSGFAAVTHASARLFFIVFHIMVVIVIINIFVAFVLEAFFVEYSVDKGDLQTSLEKKIEELELAVAQEKLEDNLVNAMETMDSDQGTGQSASNKPALMFKIASKRYRTVDALLQRMFEADLDPEDFAENDDDANGNFANPAFSSV</sequence>
<dbReference type="EMBL" id="SRLO01000713">
    <property type="protein sequence ID" value="TNN48042.1"/>
    <property type="molecule type" value="Genomic_DNA"/>
</dbReference>
<organism evidence="8 9">
    <name type="scientific">Liparis tanakae</name>
    <name type="common">Tanaka's snailfish</name>
    <dbReference type="NCBI Taxonomy" id="230148"/>
    <lineage>
        <taxon>Eukaryota</taxon>
        <taxon>Metazoa</taxon>
        <taxon>Chordata</taxon>
        <taxon>Craniata</taxon>
        <taxon>Vertebrata</taxon>
        <taxon>Euteleostomi</taxon>
        <taxon>Actinopterygii</taxon>
        <taxon>Neopterygii</taxon>
        <taxon>Teleostei</taxon>
        <taxon>Neoteleostei</taxon>
        <taxon>Acanthomorphata</taxon>
        <taxon>Eupercaria</taxon>
        <taxon>Perciformes</taxon>
        <taxon>Cottioidei</taxon>
        <taxon>Cottales</taxon>
        <taxon>Liparidae</taxon>
        <taxon>Liparis</taxon>
    </lineage>
</organism>
<feature type="domain" description="Ion transport" evidence="7">
    <location>
        <begin position="71"/>
        <end position="293"/>
    </location>
</feature>
<dbReference type="GO" id="GO:0016020">
    <property type="term" value="C:membrane"/>
    <property type="evidence" value="ECO:0007669"/>
    <property type="project" value="UniProtKB-SubCell"/>
</dbReference>
<dbReference type="PANTHER" id="PTHR46726:SF1">
    <property type="entry name" value="TWO-PORE CALCIUM CHANNEL 3"/>
    <property type="match status" value="1"/>
</dbReference>
<evidence type="ECO:0000256" key="3">
    <source>
        <dbReference type="ARBA" id="ARBA00022989"/>
    </source>
</evidence>
<keyword evidence="2 6" id="KW-0812">Transmembrane</keyword>
<evidence type="ECO:0000256" key="2">
    <source>
        <dbReference type="ARBA" id="ARBA00022692"/>
    </source>
</evidence>
<evidence type="ECO:0000259" key="7">
    <source>
        <dbReference type="Pfam" id="PF00520"/>
    </source>
</evidence>
<keyword evidence="4 6" id="KW-0472">Membrane</keyword>
<feature type="transmembrane region" description="Helical" evidence="6">
    <location>
        <begin position="229"/>
        <end position="249"/>
    </location>
</feature>
<comment type="caution">
    <text evidence="8">The sequence shown here is derived from an EMBL/GenBank/DDBJ whole genome shotgun (WGS) entry which is preliminary data.</text>
</comment>
<dbReference type="SUPFAM" id="SSF81324">
    <property type="entry name" value="Voltage-gated potassium channels"/>
    <property type="match status" value="1"/>
</dbReference>
<feature type="transmembrane region" description="Helical" evidence="6">
    <location>
        <begin position="92"/>
        <end position="112"/>
    </location>
</feature>
<feature type="transmembrane region" description="Helical" evidence="6">
    <location>
        <begin position="261"/>
        <end position="287"/>
    </location>
</feature>
<dbReference type="AlphaFoldDB" id="A0A4Z2G617"/>
<evidence type="ECO:0000313" key="9">
    <source>
        <dbReference type="Proteomes" id="UP000314294"/>
    </source>
</evidence>
<keyword evidence="9" id="KW-1185">Reference proteome</keyword>
<accession>A0A4Z2G617</accession>
<proteinExistence type="predicted"/>
<dbReference type="Proteomes" id="UP000314294">
    <property type="component" value="Unassembled WGS sequence"/>
</dbReference>
<feature type="domain" description="Ion transport" evidence="7">
    <location>
        <begin position="366"/>
        <end position="552"/>
    </location>
</feature>
<comment type="subcellular location">
    <subcellularLocation>
        <location evidence="1">Membrane</location>
        <topology evidence="1">Multi-pass membrane protein</topology>
    </subcellularLocation>
</comment>
<reference evidence="8 9" key="1">
    <citation type="submission" date="2019-03" db="EMBL/GenBank/DDBJ databases">
        <title>First draft genome of Liparis tanakae, snailfish: a comprehensive survey of snailfish specific genes.</title>
        <authorList>
            <person name="Kim W."/>
            <person name="Song I."/>
            <person name="Jeong J.-H."/>
            <person name="Kim D."/>
            <person name="Kim S."/>
            <person name="Ryu S."/>
            <person name="Song J.Y."/>
            <person name="Lee S.K."/>
        </authorList>
    </citation>
    <scope>NUCLEOTIDE SEQUENCE [LARGE SCALE GENOMIC DNA]</scope>
    <source>
        <tissue evidence="8">Muscle</tissue>
    </source>
</reference>
<dbReference type="OrthoDB" id="416585at2759"/>
<feature type="transmembrane region" description="Helical" evidence="6">
    <location>
        <begin position="67"/>
        <end position="86"/>
    </location>
</feature>
<feature type="region of interest" description="Disordered" evidence="5">
    <location>
        <begin position="634"/>
        <end position="655"/>
    </location>
</feature>
<feature type="transmembrane region" description="Helical" evidence="6">
    <location>
        <begin position="194"/>
        <end position="217"/>
    </location>
</feature>
<dbReference type="InterPro" id="IPR005821">
    <property type="entry name" value="Ion_trans_dom"/>
</dbReference>
<feature type="transmembrane region" description="Helical" evidence="6">
    <location>
        <begin position="366"/>
        <end position="385"/>
    </location>
</feature>
<keyword evidence="3 6" id="KW-1133">Transmembrane helix</keyword>
<feature type="transmembrane region" description="Helical" evidence="6">
    <location>
        <begin position="496"/>
        <end position="517"/>
    </location>
</feature>
<evidence type="ECO:0000256" key="4">
    <source>
        <dbReference type="ARBA" id="ARBA00023136"/>
    </source>
</evidence>
<evidence type="ECO:0000313" key="8">
    <source>
        <dbReference type="EMBL" id="TNN48042.1"/>
    </source>
</evidence>
<feature type="transmembrane region" description="Helical" evidence="6">
    <location>
        <begin position="424"/>
        <end position="446"/>
    </location>
</feature>
<dbReference type="Pfam" id="PF00520">
    <property type="entry name" value="Ion_trans"/>
    <property type="match status" value="2"/>
</dbReference>
<protein>
    <submittedName>
        <fullName evidence="8">Two pore calcium channel protein 2</fullName>
    </submittedName>
</protein>
<feature type="transmembrane region" description="Helical" evidence="6">
    <location>
        <begin position="524"/>
        <end position="546"/>
    </location>
</feature>
<evidence type="ECO:0000256" key="1">
    <source>
        <dbReference type="ARBA" id="ARBA00004141"/>
    </source>
</evidence>
<dbReference type="PANTHER" id="PTHR46726">
    <property type="entry name" value="TWO PORE CHANNEL 3"/>
    <property type="match status" value="1"/>
</dbReference>
<dbReference type="Gene3D" id="1.10.287.70">
    <property type="match status" value="2"/>
</dbReference>
<dbReference type="GO" id="GO:0005216">
    <property type="term" value="F:monoatomic ion channel activity"/>
    <property type="evidence" value="ECO:0007669"/>
    <property type="project" value="InterPro"/>
</dbReference>
<feature type="compositionally biased region" description="Acidic residues" evidence="5">
    <location>
        <begin position="1"/>
        <end position="13"/>
    </location>
</feature>
<evidence type="ECO:0000256" key="6">
    <source>
        <dbReference type="SAM" id="Phobius"/>
    </source>
</evidence>
<name>A0A4Z2G617_9TELE</name>
<evidence type="ECO:0000256" key="5">
    <source>
        <dbReference type="SAM" id="MobiDB-lite"/>
    </source>
</evidence>
<feature type="transmembrane region" description="Helical" evidence="6">
    <location>
        <begin position="133"/>
        <end position="152"/>
    </location>
</feature>